<feature type="region of interest" description="Disordered" evidence="1">
    <location>
        <begin position="349"/>
        <end position="397"/>
    </location>
</feature>
<feature type="compositionally biased region" description="Polar residues" evidence="1">
    <location>
        <begin position="14"/>
        <end position="25"/>
    </location>
</feature>
<keyword evidence="2" id="KW-1133">Transmembrane helix</keyword>
<dbReference type="Pfam" id="PF20167">
    <property type="entry name" value="Transposase_32"/>
    <property type="match status" value="1"/>
</dbReference>
<feature type="region of interest" description="Disordered" evidence="1">
    <location>
        <begin position="283"/>
        <end position="315"/>
    </location>
</feature>
<evidence type="ECO:0000256" key="1">
    <source>
        <dbReference type="SAM" id="MobiDB-lite"/>
    </source>
</evidence>
<feature type="compositionally biased region" description="Polar residues" evidence="1">
    <location>
        <begin position="349"/>
        <end position="361"/>
    </location>
</feature>
<proteinExistence type="predicted"/>
<comment type="caution">
    <text evidence="4">The sequence shown here is derived from an EMBL/GenBank/DDBJ whole genome shotgun (WGS) entry which is preliminary data.</text>
</comment>
<keyword evidence="2" id="KW-0812">Transmembrane</keyword>
<feature type="compositionally biased region" description="Low complexity" evidence="1">
    <location>
        <begin position="1"/>
        <end position="13"/>
    </location>
</feature>
<evidence type="ECO:0000259" key="3">
    <source>
        <dbReference type="Pfam" id="PF20167"/>
    </source>
</evidence>
<keyword evidence="5" id="KW-1185">Reference proteome</keyword>
<organism evidence="4 5">
    <name type="scientific">Stylosanthes scabra</name>
    <dbReference type="NCBI Taxonomy" id="79078"/>
    <lineage>
        <taxon>Eukaryota</taxon>
        <taxon>Viridiplantae</taxon>
        <taxon>Streptophyta</taxon>
        <taxon>Embryophyta</taxon>
        <taxon>Tracheophyta</taxon>
        <taxon>Spermatophyta</taxon>
        <taxon>Magnoliopsida</taxon>
        <taxon>eudicotyledons</taxon>
        <taxon>Gunneridae</taxon>
        <taxon>Pentapetalae</taxon>
        <taxon>rosids</taxon>
        <taxon>fabids</taxon>
        <taxon>Fabales</taxon>
        <taxon>Fabaceae</taxon>
        <taxon>Papilionoideae</taxon>
        <taxon>50 kb inversion clade</taxon>
        <taxon>dalbergioids sensu lato</taxon>
        <taxon>Dalbergieae</taxon>
        <taxon>Pterocarpus clade</taxon>
        <taxon>Stylosanthes</taxon>
    </lineage>
</organism>
<evidence type="ECO:0000313" key="4">
    <source>
        <dbReference type="EMBL" id="MED6162490.1"/>
    </source>
</evidence>
<feature type="region of interest" description="Disordered" evidence="1">
    <location>
        <begin position="1"/>
        <end position="29"/>
    </location>
</feature>
<keyword evidence="2" id="KW-0472">Membrane</keyword>
<feature type="domain" description="Putative plant transposon protein" evidence="3">
    <location>
        <begin position="70"/>
        <end position="257"/>
    </location>
</feature>
<accession>A0ABU6UPP2</accession>
<sequence length="397" mass="45501">MASKGKASEKASSTRVRGSTSQQQPPLEIQLYETPAHEERGKILEERRALHERTIKFPKGEDTFEERILARGWGFMYEPSIPINLSWVREFYANKTKKDQWEIFLRGKKITYSVSSIEKTLNIPKFKGKCGYSEISEAYNNKTLNMDEVLQVIGKEGATWWEDPRNPVKPVRPKKKILNYEAWMWLKFIVCNINPTRHETTLSMEIVLLIYALMMDIPVCLASVMSYAMNADPTKTKTHLLIFLMFITKWARDNNVPRFPGDVIVKIPKSQQFFSYGKWREDDEEVAPPIPPPAAPVDVPAPSVPSSPEPSRKDLMRTLWRNERIMRRHEQLTLMLHQGLDTSGLEQISSPEISQNPQDQRAGSAEKGNVEEDDDFQSAEATGDASTYEGEESMDDE</sequence>
<evidence type="ECO:0000256" key="2">
    <source>
        <dbReference type="SAM" id="Phobius"/>
    </source>
</evidence>
<reference evidence="4 5" key="1">
    <citation type="journal article" date="2023" name="Plants (Basel)">
        <title>Bridging the Gap: Combining Genomics and Transcriptomics Approaches to Understand Stylosanthes scabra, an Orphan Legume from the Brazilian Caatinga.</title>
        <authorList>
            <person name="Ferreira-Neto J.R.C."/>
            <person name="da Silva M.D."/>
            <person name="Binneck E."/>
            <person name="de Melo N.F."/>
            <person name="da Silva R.H."/>
            <person name="de Melo A.L.T.M."/>
            <person name="Pandolfi V."/>
            <person name="Bustamante F.O."/>
            <person name="Brasileiro-Vidal A.C."/>
            <person name="Benko-Iseppon A.M."/>
        </authorList>
    </citation>
    <scope>NUCLEOTIDE SEQUENCE [LARGE SCALE GENOMIC DNA]</scope>
    <source>
        <tissue evidence="4">Leaves</tissue>
    </source>
</reference>
<dbReference type="EMBL" id="JASCZI010121637">
    <property type="protein sequence ID" value="MED6162490.1"/>
    <property type="molecule type" value="Genomic_DNA"/>
</dbReference>
<protein>
    <recommendedName>
        <fullName evidence="3">Putative plant transposon protein domain-containing protein</fullName>
    </recommendedName>
</protein>
<dbReference type="Proteomes" id="UP001341840">
    <property type="component" value="Unassembled WGS sequence"/>
</dbReference>
<feature type="transmembrane region" description="Helical" evidence="2">
    <location>
        <begin position="206"/>
        <end position="229"/>
    </location>
</feature>
<name>A0ABU6UPP2_9FABA</name>
<gene>
    <name evidence="4" type="ORF">PIB30_070909</name>
</gene>
<dbReference type="InterPro" id="IPR046796">
    <property type="entry name" value="Transposase_32_dom"/>
</dbReference>
<evidence type="ECO:0000313" key="5">
    <source>
        <dbReference type="Proteomes" id="UP001341840"/>
    </source>
</evidence>